<dbReference type="GO" id="GO:0016020">
    <property type="term" value="C:membrane"/>
    <property type="evidence" value="ECO:0007669"/>
    <property type="project" value="UniProtKB-SubCell"/>
</dbReference>
<name>A0A0G0UB23_9BACT</name>
<evidence type="ECO:0000256" key="2">
    <source>
        <dbReference type="ARBA" id="ARBA00022692"/>
    </source>
</evidence>
<dbReference type="PANTHER" id="PTHR37306:SF1">
    <property type="entry name" value="COLICIN V PRODUCTION PROTEIN"/>
    <property type="match status" value="1"/>
</dbReference>
<evidence type="ECO:0000313" key="6">
    <source>
        <dbReference type="EMBL" id="KKR86169.1"/>
    </source>
</evidence>
<dbReference type="EMBL" id="LCAH01000018">
    <property type="protein sequence ID" value="KKR86169.1"/>
    <property type="molecule type" value="Genomic_DNA"/>
</dbReference>
<gene>
    <name evidence="6" type="ORF">UU35_C0018G0015</name>
</gene>
<dbReference type="Pfam" id="PF02674">
    <property type="entry name" value="Colicin_V"/>
    <property type="match status" value="1"/>
</dbReference>
<evidence type="ECO:0000256" key="5">
    <source>
        <dbReference type="SAM" id="Phobius"/>
    </source>
</evidence>
<feature type="transmembrane region" description="Helical" evidence="5">
    <location>
        <begin position="32"/>
        <end position="56"/>
    </location>
</feature>
<evidence type="ECO:0000256" key="3">
    <source>
        <dbReference type="ARBA" id="ARBA00022989"/>
    </source>
</evidence>
<sequence>MPIIDLSLAVLVGAFVFFGLFFGLVHTLGSTVGSIVGIVIASRLVGTAVTMFGFLFGGNEGIARIVLFILIFLFVSRAIGFVFWVGEKLFGFIKWIPFAKTINRLAGAVLGFVEGVIVVGMSVYFVMATLPTSGLAMWLQSSNGAKYLLQAVKALQALLPPELQHLVPLL</sequence>
<dbReference type="Proteomes" id="UP000034616">
    <property type="component" value="Unassembled WGS sequence"/>
</dbReference>
<feature type="transmembrane region" description="Helical" evidence="5">
    <location>
        <begin position="105"/>
        <end position="127"/>
    </location>
</feature>
<dbReference type="InterPro" id="IPR003825">
    <property type="entry name" value="Colicin-V_CvpA"/>
</dbReference>
<comment type="subcellular location">
    <subcellularLocation>
        <location evidence="1">Membrane</location>
        <topology evidence="1">Multi-pass membrane protein</topology>
    </subcellularLocation>
</comment>
<dbReference type="GO" id="GO:0009403">
    <property type="term" value="P:toxin biosynthetic process"/>
    <property type="evidence" value="ECO:0007669"/>
    <property type="project" value="InterPro"/>
</dbReference>
<keyword evidence="3 5" id="KW-1133">Transmembrane helix</keyword>
<feature type="transmembrane region" description="Helical" evidence="5">
    <location>
        <begin position="62"/>
        <end position="85"/>
    </location>
</feature>
<dbReference type="AlphaFoldDB" id="A0A0G0UB23"/>
<protein>
    <recommendedName>
        <fullName evidence="8">Colicin V production protein</fullName>
    </recommendedName>
</protein>
<keyword evidence="4 5" id="KW-0472">Membrane</keyword>
<comment type="caution">
    <text evidence="6">The sequence shown here is derived from an EMBL/GenBank/DDBJ whole genome shotgun (WGS) entry which is preliminary data.</text>
</comment>
<reference evidence="6 7" key="1">
    <citation type="journal article" date="2015" name="Nature">
        <title>rRNA introns, odd ribosomes, and small enigmatic genomes across a large radiation of phyla.</title>
        <authorList>
            <person name="Brown C.T."/>
            <person name="Hug L.A."/>
            <person name="Thomas B.C."/>
            <person name="Sharon I."/>
            <person name="Castelle C.J."/>
            <person name="Singh A."/>
            <person name="Wilkins M.J."/>
            <person name="Williams K.H."/>
            <person name="Banfield J.F."/>
        </authorList>
    </citation>
    <scope>NUCLEOTIDE SEQUENCE [LARGE SCALE GENOMIC DNA]</scope>
</reference>
<organism evidence="6 7">
    <name type="scientific">Candidatus Uhrbacteria bacterium GW2011_GWC2_41_11</name>
    <dbReference type="NCBI Taxonomy" id="1618985"/>
    <lineage>
        <taxon>Bacteria</taxon>
        <taxon>Candidatus Uhriibacteriota</taxon>
    </lineage>
</organism>
<accession>A0A0G0UB23</accession>
<dbReference type="PANTHER" id="PTHR37306">
    <property type="entry name" value="COLICIN V PRODUCTION PROTEIN"/>
    <property type="match status" value="1"/>
</dbReference>
<keyword evidence="2 5" id="KW-0812">Transmembrane</keyword>
<feature type="transmembrane region" description="Helical" evidence="5">
    <location>
        <begin position="6"/>
        <end position="25"/>
    </location>
</feature>
<evidence type="ECO:0000256" key="1">
    <source>
        <dbReference type="ARBA" id="ARBA00004141"/>
    </source>
</evidence>
<proteinExistence type="predicted"/>
<evidence type="ECO:0000256" key="4">
    <source>
        <dbReference type="ARBA" id="ARBA00023136"/>
    </source>
</evidence>
<evidence type="ECO:0000313" key="7">
    <source>
        <dbReference type="Proteomes" id="UP000034616"/>
    </source>
</evidence>
<evidence type="ECO:0008006" key="8">
    <source>
        <dbReference type="Google" id="ProtNLM"/>
    </source>
</evidence>